<keyword evidence="2" id="KW-1185">Reference proteome</keyword>
<dbReference type="EMBL" id="PYGJ01000012">
    <property type="protein sequence ID" value="PSL18158.1"/>
    <property type="molecule type" value="Genomic_DNA"/>
</dbReference>
<accession>A0A2P8F8Y1</accession>
<dbReference type="AlphaFoldDB" id="A0A2P8F8Y1"/>
<gene>
    <name evidence="1" type="ORF">CLV88_11282</name>
</gene>
<comment type="caution">
    <text evidence="1">The sequence shown here is derived from an EMBL/GenBank/DDBJ whole genome shotgun (WGS) entry which is preliminary data.</text>
</comment>
<evidence type="ECO:0000313" key="2">
    <source>
        <dbReference type="Proteomes" id="UP000240418"/>
    </source>
</evidence>
<protein>
    <submittedName>
        <fullName evidence="1">Uncharacterized protein</fullName>
    </submittedName>
</protein>
<organism evidence="1 2">
    <name type="scientific">Shimia abyssi</name>
    <dbReference type="NCBI Taxonomy" id="1662395"/>
    <lineage>
        <taxon>Bacteria</taxon>
        <taxon>Pseudomonadati</taxon>
        <taxon>Pseudomonadota</taxon>
        <taxon>Alphaproteobacteria</taxon>
        <taxon>Rhodobacterales</taxon>
        <taxon>Roseobacteraceae</taxon>
    </lineage>
</organism>
<dbReference type="Proteomes" id="UP000240418">
    <property type="component" value="Unassembled WGS sequence"/>
</dbReference>
<sequence>MSNGCLGTVADAYAHARGAALSGLFGAVVSPFWPMHDALHHARARPTPMGGRVTHPPSGRALGQRFKSIDCIRIIAVGLQVPMAQIYDVRKQVCARVVVVLKEHQRSGH</sequence>
<reference evidence="1 2" key="1">
    <citation type="submission" date="2018-03" db="EMBL/GenBank/DDBJ databases">
        <title>Genomic Encyclopedia of Archaeal and Bacterial Type Strains, Phase II (KMG-II): from individual species to whole genera.</title>
        <authorList>
            <person name="Goeker M."/>
        </authorList>
    </citation>
    <scope>NUCLEOTIDE SEQUENCE [LARGE SCALE GENOMIC DNA]</scope>
    <source>
        <strain evidence="1 2">DSM 100673</strain>
    </source>
</reference>
<proteinExistence type="predicted"/>
<evidence type="ECO:0000313" key="1">
    <source>
        <dbReference type="EMBL" id="PSL18158.1"/>
    </source>
</evidence>
<name>A0A2P8F8Y1_9RHOB</name>